<dbReference type="Pfam" id="PF00534">
    <property type="entry name" value="Glycos_transf_1"/>
    <property type="match status" value="1"/>
</dbReference>
<dbReference type="PANTHER" id="PTHR45947">
    <property type="entry name" value="SULFOQUINOVOSYL TRANSFERASE SQD2"/>
    <property type="match status" value="1"/>
</dbReference>
<dbReference type="CDD" id="cd01427">
    <property type="entry name" value="HAD_like"/>
    <property type="match status" value="1"/>
</dbReference>
<dbReference type="InterPro" id="IPR023214">
    <property type="entry name" value="HAD_sf"/>
</dbReference>
<protein>
    <submittedName>
        <fullName evidence="3">Glycosyltransferase</fullName>
    </submittedName>
</protein>
<dbReference type="Pfam" id="PF13439">
    <property type="entry name" value="Glyco_transf_4"/>
    <property type="match status" value="1"/>
</dbReference>
<dbReference type="SUPFAM" id="SSF56784">
    <property type="entry name" value="HAD-like"/>
    <property type="match status" value="1"/>
</dbReference>
<evidence type="ECO:0000259" key="2">
    <source>
        <dbReference type="Pfam" id="PF13439"/>
    </source>
</evidence>
<dbReference type="Gene3D" id="3.40.50.1000">
    <property type="entry name" value="HAD superfamily/HAD-like"/>
    <property type="match status" value="1"/>
</dbReference>
<dbReference type="Gene3D" id="1.25.40.10">
    <property type="entry name" value="Tetratricopeptide repeat domain"/>
    <property type="match status" value="1"/>
</dbReference>
<reference evidence="3 4" key="1">
    <citation type="submission" date="2018-09" db="EMBL/GenBank/DDBJ databases">
        <title>Genome sequence and characterization of the bcs clusters for the production of nanocellulose from the low pH resistant strain Komagataeibacter medellinensis ID13488.</title>
        <authorList>
            <person name="Hernandez-Arriaga A.M."/>
            <person name="Del Cerro C."/>
            <person name="Urbina L."/>
            <person name="Eceiza A."/>
            <person name="Retegi A."/>
            <person name="Prieto M.A."/>
        </authorList>
    </citation>
    <scope>NUCLEOTIDE SEQUENCE [LARGE SCALE GENOMIC DNA]</scope>
    <source>
        <strain evidence="3 4">ID13488</strain>
    </source>
</reference>
<dbReference type="PANTHER" id="PTHR45947:SF3">
    <property type="entry name" value="SULFOQUINOVOSYL TRANSFERASE SQD2"/>
    <property type="match status" value="1"/>
</dbReference>
<dbReference type="Gene3D" id="1.10.150.400">
    <property type="match status" value="1"/>
</dbReference>
<dbReference type="InterPro" id="IPR001296">
    <property type="entry name" value="Glyco_trans_1"/>
</dbReference>
<dbReference type="Gene3D" id="3.40.50.2000">
    <property type="entry name" value="Glycogen Phosphorylase B"/>
    <property type="match status" value="3"/>
</dbReference>
<comment type="caution">
    <text evidence="3">The sequence shown here is derived from an EMBL/GenBank/DDBJ whole genome shotgun (WGS) entry which is preliminary data.</text>
</comment>
<evidence type="ECO:0000259" key="1">
    <source>
        <dbReference type="Pfam" id="PF00534"/>
    </source>
</evidence>
<feature type="domain" description="Glycosyltransferase subfamily 4-like N-terminal" evidence="2">
    <location>
        <begin position="1494"/>
        <end position="1688"/>
    </location>
</feature>
<dbReference type="SUPFAM" id="SSF53756">
    <property type="entry name" value="UDP-Glycosyltransferase/glycogen phosphorylase"/>
    <property type="match status" value="2"/>
</dbReference>
<evidence type="ECO:0000313" key="3">
    <source>
        <dbReference type="EMBL" id="KAB8123958.1"/>
    </source>
</evidence>
<feature type="domain" description="Glycosyl transferase family 1" evidence="1">
    <location>
        <begin position="1756"/>
        <end position="1842"/>
    </location>
</feature>
<keyword evidence="4" id="KW-1185">Reference proteome</keyword>
<sequence length="1897" mass="212161">MDKVKSLSDIAIPDIASETVSFDLFDTLIYRKYLSVFQVHDLASAYALTQIGRYQTVSIAEVTQRRYATTDALKLDEVDPLEEPPLDRVWAGVMATYLPENKITTAMGARIAAFEFDIDFRNLFAVDGAHALLEGLKAAGKKIIAISDMYFSTEEIRKVLANVGLLDLFDAVYVSSTVNKTKQTGNLFKQVCLEHNLKPADLMHFGDNTVSDVANPRRLGIAGVHIDHHETLKLSPPEYGHNPDVHRDIAALIKLFVAQTVFHTKDNNRNTLYFLSRDGYLIHQVMKTWQNSVLHQYFPQIDSADLFISRAISCWLTVNFNTDWLVQSIGHAFWLLQGKATPKQISTLLGINVVPPDMEDREYRSDTDTFLVRDAYVNAGLEQDIRRSILDKRSSALRYFRDCGLLDNDGATICDVGYSGTVVRDLNTFLLQEGIDDVPSIGFSCISSNANYALNSISALPHIDFCKEVILSAERLPDSLTDSYSWLEMFFKHPTFGPLLGYCERDGQMQPDYEVAKEVVPNHPAPRILAVSQDNPSDIVLLWMAAVRDWSSFTDVLIDRFANPDINTIREMEADIYEVDAVTGQTRSVLLIDPSLNDAEIYIKAKANDYWIPGSIVATNAARAHDPKNKSNEHNKKNISQIIATRIQDAQHAIKNIKKNITRKVASPLASFDPVFYRNFYPDLRQLPDDAALKAHYLEHGHLVGRYACEAEMRAALAEANSKYLAPEENLKWQHERNFLERGYVQPEREDIQTPTVDESQRCKNEFEELARQDKLEFTKKEVEQWQKGQCARDVFLARYDLLPSKWIDSLNLVEFNALNHKWAGHCKNMAQAIIVFAQKGVAHIAPLSLNSIFDLDYYRTRHPKLSQQSDKVIYRRWLTHGYPNGEPASESAMLQALIGQGSFPSAFDAEQFRRQNPSLVGNKASRGDILAAFLTSHKAEYEGVVTGEGSGSLWRLHAGFARRRGDNDLARESLYRALENGASAGSVWHTLGDMERQSGRLQAAMAAYLKGIASPYPDRWSYINGVQVAAQLGAFQTGLKFLEEGEKIWKRMQPWREVREDLFRLWFDSQASHSLATWNPDSPPAGYPEAKFSQFLDKLVPIMTRTMPTGLKLSRPDGPILMLVQTDVSERVKWEIELRNADDTVRKVIVFPRHHVRLLAESLPGASLLILHEIEIDSLVIDTVLAARGYDIPTLSWTGSLGALPSAQLDLSELAWSDFVRRHEGFKKSITIREVYVGQLCDSCVCTAPAFIPALAHVVPDGRVIMGSSAATNAIHKLPSASGNTVRILAYVRSRPVPRLLRHGRQANMTQEQLRAIDDLTRALVQILKEQDRVELIIDGNLPAENEFRSFCSRVTVIGTKMQPDEALALTAAVDLVIDFSGSREYYRSHWAEAAWFGIPAIISHERLQPGLTDGANVFVVPNASALPKMVNTVLLDRTLAKKVGNNAQLDLKSMLVPDGQAVAAVKAPVVPSAVNRKRILFANVFAPPQIIGGATRVLTDNVQYILDHAHDQYDLAILASDDENRHCSMVRCDAWKGIPVFQIATPQEIDMDWRAYNSDVDAYTRRVLKLMSPDLVHIHCLQRLSIAVAEACLALGIPYIITLHDAWWLSDFSFLTEEDGASATLSADPSRQTYSRRIGLPRSLERAMRCRHILHGAKALLSVSEPFARLFRDAGFKVETIANGVSSSFQPVKKKQPHARVQLGHVGGTQAHKGMYMVESVLRTNTFKNLDLTVIELARDTGDSVQTVWGTTPVTITGKIPADRIEALYDRLDVLLAPSTWPESFGLVSREAASHGLWVIASNQGAIGENVKNGQNGFVIDVTNSEELEQVLRKIDDNPRQYTQSPKVLPTLRTADNQGDDLLELYGILLNTKDIPDESKKSKKFGSGISKPIQA</sequence>
<dbReference type="Proteomes" id="UP000427842">
    <property type="component" value="Unassembled WGS sequence"/>
</dbReference>
<dbReference type="InterPro" id="IPR050194">
    <property type="entry name" value="Glycosyltransferase_grp1"/>
</dbReference>
<dbReference type="EMBL" id="QYAZ01000001">
    <property type="protein sequence ID" value="KAB8123958.1"/>
    <property type="molecule type" value="Genomic_DNA"/>
</dbReference>
<evidence type="ECO:0000313" key="4">
    <source>
        <dbReference type="Proteomes" id="UP000427842"/>
    </source>
</evidence>
<dbReference type="SUPFAM" id="SSF48452">
    <property type="entry name" value="TPR-like"/>
    <property type="match status" value="1"/>
</dbReference>
<dbReference type="CDD" id="cd03823">
    <property type="entry name" value="GT4_ExpE7-like"/>
    <property type="match status" value="1"/>
</dbReference>
<dbReference type="InterPro" id="IPR028098">
    <property type="entry name" value="Glyco_trans_4-like_N"/>
</dbReference>
<gene>
    <name evidence="3" type="ORF">D3W54_06810</name>
</gene>
<accession>A0ABQ6VXV8</accession>
<organism evidence="3 4">
    <name type="scientific">Komagataeibacter medellinensis</name>
    <dbReference type="NCBI Taxonomy" id="1177712"/>
    <lineage>
        <taxon>Bacteria</taxon>
        <taxon>Pseudomonadati</taxon>
        <taxon>Pseudomonadota</taxon>
        <taxon>Alphaproteobacteria</taxon>
        <taxon>Acetobacterales</taxon>
        <taxon>Acetobacteraceae</taxon>
        <taxon>Komagataeibacter</taxon>
    </lineage>
</organism>
<name>A0ABQ6VXV8_9PROT</name>
<proteinExistence type="predicted"/>
<dbReference type="Pfam" id="PF00702">
    <property type="entry name" value="Hydrolase"/>
    <property type="match status" value="1"/>
</dbReference>
<dbReference type="InterPro" id="IPR036412">
    <property type="entry name" value="HAD-like_sf"/>
</dbReference>
<dbReference type="InterPro" id="IPR011990">
    <property type="entry name" value="TPR-like_helical_dom_sf"/>
</dbReference>